<name>A0A2R6NI87_9APHY</name>
<gene>
    <name evidence="1" type="ORF">PHLCEN_2v12051</name>
</gene>
<sequence>MARPSYTSADQDIKRKDDPFYTEMSTFIDVVENNTSGQQDKILSSYEDAVKTYEFTWQIRRASEKFSKLFKGTSD</sequence>
<proteinExistence type="predicted"/>
<comment type="caution">
    <text evidence="1">The sequence shown here is derived from an EMBL/GenBank/DDBJ whole genome shotgun (WGS) entry which is preliminary data.</text>
</comment>
<organism evidence="1 2">
    <name type="scientific">Hermanssonia centrifuga</name>
    <dbReference type="NCBI Taxonomy" id="98765"/>
    <lineage>
        <taxon>Eukaryota</taxon>
        <taxon>Fungi</taxon>
        <taxon>Dikarya</taxon>
        <taxon>Basidiomycota</taxon>
        <taxon>Agaricomycotina</taxon>
        <taxon>Agaricomycetes</taxon>
        <taxon>Polyporales</taxon>
        <taxon>Meruliaceae</taxon>
        <taxon>Hermanssonia</taxon>
    </lineage>
</organism>
<accession>A0A2R6NI87</accession>
<evidence type="ECO:0000313" key="1">
    <source>
        <dbReference type="EMBL" id="PSR72070.1"/>
    </source>
</evidence>
<protein>
    <submittedName>
        <fullName evidence="1">Uncharacterized protein</fullName>
    </submittedName>
</protein>
<dbReference type="OrthoDB" id="10250282at2759"/>
<dbReference type="AlphaFoldDB" id="A0A2R6NI87"/>
<dbReference type="EMBL" id="MLYV02001222">
    <property type="protein sequence ID" value="PSR72070.1"/>
    <property type="molecule type" value="Genomic_DNA"/>
</dbReference>
<dbReference type="STRING" id="98765.A0A2R6NI87"/>
<reference evidence="1 2" key="1">
    <citation type="submission" date="2018-02" db="EMBL/GenBank/DDBJ databases">
        <title>Genome sequence of the basidiomycete white-rot fungus Phlebia centrifuga.</title>
        <authorList>
            <person name="Granchi Z."/>
            <person name="Peng M."/>
            <person name="de Vries R.P."/>
            <person name="Hilden K."/>
            <person name="Makela M.R."/>
            <person name="Grigoriev I."/>
            <person name="Riley R."/>
        </authorList>
    </citation>
    <scope>NUCLEOTIDE SEQUENCE [LARGE SCALE GENOMIC DNA]</scope>
    <source>
        <strain evidence="1 2">FBCC195</strain>
    </source>
</reference>
<dbReference type="Proteomes" id="UP000186601">
    <property type="component" value="Unassembled WGS sequence"/>
</dbReference>
<evidence type="ECO:0000313" key="2">
    <source>
        <dbReference type="Proteomes" id="UP000186601"/>
    </source>
</evidence>
<keyword evidence="2" id="KW-1185">Reference proteome</keyword>